<gene>
    <name evidence="2" type="ORF">O3H35_14065</name>
    <name evidence="1" type="ORF">O3H54_14425</name>
</gene>
<dbReference type="EMBL" id="JAPVES010000030">
    <property type="protein sequence ID" value="MCZ3373771.1"/>
    <property type="molecule type" value="Genomic_DNA"/>
</dbReference>
<dbReference type="RefSeq" id="WP_048082365.1">
    <property type="nucleotide sequence ID" value="NZ_JAPVER010000020.1"/>
</dbReference>
<proteinExistence type="predicted"/>
<dbReference type="Proteomes" id="UP001074446">
    <property type="component" value="Unassembled WGS sequence"/>
</dbReference>
<dbReference type="Proteomes" id="UP001068021">
    <property type="component" value="Unassembled WGS sequence"/>
</dbReference>
<evidence type="ECO:0000313" key="1">
    <source>
        <dbReference type="EMBL" id="MCZ3367081.1"/>
    </source>
</evidence>
<accession>A0A9E4ZXK4</accession>
<dbReference type="AlphaFoldDB" id="A0A9E4ZXK4"/>
<evidence type="ECO:0000313" key="3">
    <source>
        <dbReference type="Proteomes" id="UP001068021"/>
    </source>
</evidence>
<sequence length="68" mass="8251">MNNNFNYRRISAYIKPKQYKKILEFKKCLLKEYNINIPITQLFRDSIDIFIDKTEKEGLKSYLEGKGW</sequence>
<dbReference type="EMBL" id="JAPVER010000020">
    <property type="protein sequence ID" value="MCZ3367081.1"/>
    <property type="molecule type" value="Genomic_DNA"/>
</dbReference>
<organism evidence="1 3">
    <name type="scientific">Methanobacterium veterum</name>
    <dbReference type="NCBI Taxonomy" id="408577"/>
    <lineage>
        <taxon>Archaea</taxon>
        <taxon>Methanobacteriati</taxon>
        <taxon>Methanobacteriota</taxon>
        <taxon>Methanomada group</taxon>
        <taxon>Methanobacteria</taxon>
        <taxon>Methanobacteriales</taxon>
        <taxon>Methanobacteriaceae</taxon>
        <taxon>Methanobacterium</taxon>
    </lineage>
</organism>
<keyword evidence="3" id="KW-1185">Reference proteome</keyword>
<reference evidence="1" key="1">
    <citation type="submission" date="2022-12" db="EMBL/GenBank/DDBJ databases">
        <title>Reclassification of two methanogenic archaea species isolated from the Kolyma lowland permafrost.</title>
        <authorList>
            <person name="Trubitsyn V.E."/>
            <person name="Rivkina E.M."/>
            <person name="Shcherbakova V.A."/>
        </authorList>
    </citation>
    <scope>NUCLEOTIDE SEQUENCE</scope>
    <source>
        <strain evidence="1">M2</strain>
        <strain evidence="2">MK4</strain>
    </source>
</reference>
<evidence type="ECO:0000313" key="2">
    <source>
        <dbReference type="EMBL" id="MCZ3373771.1"/>
    </source>
</evidence>
<comment type="caution">
    <text evidence="1">The sequence shown here is derived from an EMBL/GenBank/DDBJ whole genome shotgun (WGS) entry which is preliminary data.</text>
</comment>
<name>A0A9E4ZXK4_9EURY</name>
<protein>
    <submittedName>
        <fullName evidence="1">Uncharacterized protein</fullName>
    </submittedName>
</protein>